<dbReference type="Pfam" id="PF08598">
    <property type="entry name" value="Sds3"/>
    <property type="match status" value="1"/>
</dbReference>
<dbReference type="SMART" id="SM01401">
    <property type="entry name" value="Sds3"/>
    <property type="match status" value="1"/>
</dbReference>
<feature type="compositionally biased region" description="Low complexity" evidence="6">
    <location>
        <begin position="23"/>
        <end position="33"/>
    </location>
</feature>
<dbReference type="EMBL" id="JAPWDQ010000002">
    <property type="protein sequence ID" value="KAJ5492909.1"/>
    <property type="molecule type" value="Genomic_DNA"/>
</dbReference>
<keyword evidence="4" id="KW-0804">Transcription</keyword>
<keyword evidence="2" id="KW-0678">Repressor</keyword>
<protein>
    <recommendedName>
        <fullName evidence="9">Deacetylase complex subunit Sds3</fullName>
    </recommendedName>
</protein>
<evidence type="ECO:0000256" key="4">
    <source>
        <dbReference type="ARBA" id="ARBA00023163"/>
    </source>
</evidence>
<dbReference type="RefSeq" id="XP_056793289.1">
    <property type="nucleotide sequence ID" value="XM_056931258.1"/>
</dbReference>
<accession>A0A9X0C0F1</accession>
<reference evidence="7" key="1">
    <citation type="submission" date="2022-12" db="EMBL/GenBank/DDBJ databases">
        <authorList>
            <person name="Petersen C."/>
        </authorList>
    </citation>
    <scope>NUCLEOTIDE SEQUENCE</scope>
    <source>
        <strain evidence="7">IBT 30728</strain>
    </source>
</reference>
<organism evidence="7 8">
    <name type="scientific">Penicillium diatomitis</name>
    <dbReference type="NCBI Taxonomy" id="2819901"/>
    <lineage>
        <taxon>Eukaryota</taxon>
        <taxon>Fungi</taxon>
        <taxon>Dikarya</taxon>
        <taxon>Ascomycota</taxon>
        <taxon>Pezizomycotina</taxon>
        <taxon>Eurotiomycetes</taxon>
        <taxon>Eurotiomycetidae</taxon>
        <taxon>Eurotiales</taxon>
        <taxon>Aspergillaceae</taxon>
        <taxon>Penicillium</taxon>
    </lineage>
</organism>
<dbReference type="AlphaFoldDB" id="A0A9X0C0F1"/>
<keyword evidence="8" id="KW-1185">Reference proteome</keyword>
<dbReference type="InterPro" id="IPR013907">
    <property type="entry name" value="Sds3"/>
</dbReference>
<feature type="region of interest" description="Disordered" evidence="6">
    <location>
        <begin position="271"/>
        <end position="307"/>
    </location>
</feature>
<evidence type="ECO:0000256" key="1">
    <source>
        <dbReference type="ARBA" id="ARBA00004123"/>
    </source>
</evidence>
<dbReference type="GeneID" id="81621507"/>
<sequence>MAYSPGPQSPGAGPAYMATRNRSASPPGASGMPSKRDKRRTALQERLHDLTATFSQNRDAQFRQQLHSLQCDMTLINNADPYQTGPLPDSSADIARLIEETFVQEINNVKEQKDADLAQIMNRHQNSLERHRREYDFRVHFAKEEFNQLSGTLRERLMQSISSKRSRLMREKEQLDIADTNALLLHPNQFSITNPASPGGSMLNKRKRKAPEEEPGSPAREAGGTTPAERSKAYVEKQSAPTYSIQSLFTDKELSAHSNQAHVATVHFFSTSKRPEQGSGAVTNGNNTETEDTLDGTVHEENGTPSATDMMRTASQNFHITRSTRGTAAHSALSALADLADKNATRPALPYHVLSNYHARPNGNAPPLTSLLSEEVDDDLSRVDRLHNSKAGAWIDASLVDLVVAPLPSEPVDGRPPNPDRFTSLHPDFPAVVGMQLQPVRSNPGAEVFPAIAMERERSTKRSRHH</sequence>
<feature type="region of interest" description="Disordered" evidence="6">
    <location>
        <begin position="1"/>
        <end position="41"/>
    </location>
</feature>
<name>A0A9X0C0F1_9EURO</name>
<evidence type="ECO:0000313" key="8">
    <source>
        <dbReference type="Proteomes" id="UP001148312"/>
    </source>
</evidence>
<dbReference type="GO" id="GO:0010468">
    <property type="term" value="P:regulation of gene expression"/>
    <property type="evidence" value="ECO:0007669"/>
    <property type="project" value="UniProtKB-ARBA"/>
</dbReference>
<comment type="caution">
    <text evidence="7">The sequence shown here is derived from an EMBL/GenBank/DDBJ whole genome shotgun (WGS) entry which is preliminary data.</text>
</comment>
<evidence type="ECO:0000256" key="5">
    <source>
        <dbReference type="ARBA" id="ARBA00023242"/>
    </source>
</evidence>
<feature type="region of interest" description="Disordered" evidence="6">
    <location>
        <begin position="189"/>
        <end position="237"/>
    </location>
</feature>
<evidence type="ECO:0000256" key="6">
    <source>
        <dbReference type="SAM" id="MobiDB-lite"/>
    </source>
</evidence>
<evidence type="ECO:0008006" key="9">
    <source>
        <dbReference type="Google" id="ProtNLM"/>
    </source>
</evidence>
<feature type="region of interest" description="Disordered" evidence="6">
    <location>
        <begin position="444"/>
        <end position="466"/>
    </location>
</feature>
<comment type="subcellular location">
    <subcellularLocation>
        <location evidence="1">Nucleus</location>
    </subcellularLocation>
</comment>
<evidence type="ECO:0000256" key="3">
    <source>
        <dbReference type="ARBA" id="ARBA00023015"/>
    </source>
</evidence>
<evidence type="ECO:0000313" key="7">
    <source>
        <dbReference type="EMBL" id="KAJ5492909.1"/>
    </source>
</evidence>
<proteinExistence type="predicted"/>
<dbReference type="Proteomes" id="UP001148312">
    <property type="component" value="Unassembled WGS sequence"/>
</dbReference>
<dbReference type="GO" id="GO:0005654">
    <property type="term" value="C:nucleoplasm"/>
    <property type="evidence" value="ECO:0007669"/>
    <property type="project" value="UniProtKB-ARBA"/>
</dbReference>
<reference evidence="7" key="2">
    <citation type="journal article" date="2023" name="IMA Fungus">
        <title>Comparative genomic study of the Penicillium genus elucidates a diverse pangenome and 15 lateral gene transfer events.</title>
        <authorList>
            <person name="Petersen C."/>
            <person name="Sorensen T."/>
            <person name="Nielsen M.R."/>
            <person name="Sondergaard T.E."/>
            <person name="Sorensen J.L."/>
            <person name="Fitzpatrick D.A."/>
            <person name="Frisvad J.C."/>
            <person name="Nielsen K.L."/>
        </authorList>
    </citation>
    <scope>NUCLEOTIDE SEQUENCE</scope>
    <source>
        <strain evidence="7">IBT 30728</strain>
    </source>
</reference>
<gene>
    <name evidence="7" type="ORF">N7539_001655</name>
</gene>
<feature type="compositionally biased region" description="Low complexity" evidence="6">
    <location>
        <begin position="1"/>
        <end position="16"/>
    </location>
</feature>
<keyword evidence="5" id="KW-0539">Nucleus</keyword>
<dbReference type="PANTHER" id="PTHR21964">
    <property type="entry name" value="BREAST CANCER METASTASIS-SUPPRESSOR 1"/>
    <property type="match status" value="1"/>
</dbReference>
<keyword evidence="3" id="KW-0805">Transcription regulation</keyword>
<evidence type="ECO:0000256" key="2">
    <source>
        <dbReference type="ARBA" id="ARBA00022491"/>
    </source>
</evidence>